<reference evidence="1 2" key="1">
    <citation type="submission" date="2020-08" db="EMBL/GenBank/DDBJ databases">
        <title>A Genomic Blueprint of the Chicken Gut Microbiome.</title>
        <authorList>
            <person name="Gilroy R."/>
            <person name="Ravi A."/>
            <person name="Getino M."/>
            <person name="Pursley I."/>
            <person name="Horton D.L."/>
            <person name="Alikhan N.-F."/>
            <person name="Baker D."/>
            <person name="Gharbi K."/>
            <person name="Hall N."/>
            <person name="Watson M."/>
            <person name="Adriaenssens E.M."/>
            <person name="Foster-Nyarko E."/>
            <person name="Jarju S."/>
            <person name="Secka A."/>
            <person name="Antonio M."/>
            <person name="Oren A."/>
            <person name="Chaudhuri R."/>
            <person name="La Ragione R.M."/>
            <person name="Hildebrand F."/>
            <person name="Pallen M.J."/>
        </authorList>
    </citation>
    <scope>NUCLEOTIDE SEQUENCE [LARGE SCALE GENOMIC DNA]</scope>
    <source>
        <strain evidence="1 2">Sa2CUA8</strain>
    </source>
</reference>
<name>A0ABR8UYA3_9CELL</name>
<protein>
    <recommendedName>
        <fullName evidence="3">Lipoprotein</fullName>
    </recommendedName>
</protein>
<evidence type="ECO:0008006" key="3">
    <source>
        <dbReference type="Google" id="ProtNLM"/>
    </source>
</evidence>
<organism evidence="1 2">
    <name type="scientific">Oerskovia gallyi</name>
    <dbReference type="NCBI Taxonomy" id="2762226"/>
    <lineage>
        <taxon>Bacteria</taxon>
        <taxon>Bacillati</taxon>
        <taxon>Actinomycetota</taxon>
        <taxon>Actinomycetes</taxon>
        <taxon>Micrococcales</taxon>
        <taxon>Cellulomonadaceae</taxon>
        <taxon>Oerskovia</taxon>
    </lineage>
</organism>
<dbReference type="PROSITE" id="PS51257">
    <property type="entry name" value="PROKAR_LIPOPROTEIN"/>
    <property type="match status" value="1"/>
</dbReference>
<dbReference type="EMBL" id="JACSQE010000002">
    <property type="protein sequence ID" value="MBD7997499.1"/>
    <property type="molecule type" value="Genomic_DNA"/>
</dbReference>
<dbReference type="RefSeq" id="WP_191789243.1">
    <property type="nucleotide sequence ID" value="NZ_JACSQE010000002.1"/>
</dbReference>
<keyword evidence="2" id="KW-1185">Reference proteome</keyword>
<gene>
    <name evidence="1" type="ORF">H9640_02900</name>
</gene>
<proteinExistence type="predicted"/>
<sequence length="156" mass="16097">MTRRTERSTATAGGVRTLARAVAVGAAAVAVLAGCGLGEPQRVRVEWVLLAQDGTDLEVAVFAGGSTCIDVDEVEVDESTETVEVRAFVQRTRGACSEDFGVRPTTVALDEPLGDRELVGCAGDAVQVKGWNLAADADCTETKPGLVPGAIEVPVG</sequence>
<evidence type="ECO:0000313" key="2">
    <source>
        <dbReference type="Proteomes" id="UP000633601"/>
    </source>
</evidence>
<dbReference type="Proteomes" id="UP000633601">
    <property type="component" value="Unassembled WGS sequence"/>
</dbReference>
<comment type="caution">
    <text evidence="1">The sequence shown here is derived from an EMBL/GenBank/DDBJ whole genome shotgun (WGS) entry which is preliminary data.</text>
</comment>
<accession>A0ABR8UYA3</accession>
<evidence type="ECO:0000313" key="1">
    <source>
        <dbReference type="EMBL" id="MBD7997499.1"/>
    </source>
</evidence>